<dbReference type="Proteomes" id="UP000283832">
    <property type="component" value="Unassembled WGS sequence"/>
</dbReference>
<sequence length="209" mass="23060">MHPAADLSLGPGNGRNYWWQQLGEPVRDRMIARVGPRVDWWAGRHPTDQQRPYAVVLGPRGLAMCTPTANDRGGRAQLLTVVPFVPSSLRHAVVVQKPSGWLPGRLRLPAAPTTAPAPPDLPLPVGLRDLLGNLPADAQARVQWPFVNGDVLTDSRHYYQGNGDELHVWAYLVGRRWVTFVSGRGSGRSVPAHRRSWQLICRQAEVAQG</sequence>
<keyword evidence="2" id="KW-1185">Reference proteome</keyword>
<dbReference type="EMBL" id="QXEC01000007">
    <property type="protein sequence ID" value="RIV39248.1"/>
    <property type="molecule type" value="Genomic_DNA"/>
</dbReference>
<name>A0A418MXG9_9ACTN</name>
<dbReference type="AlphaFoldDB" id="A0A418MXG9"/>
<gene>
    <name evidence="1" type="ORF">D2L64_10080</name>
</gene>
<accession>A0A418MXG9</accession>
<dbReference type="OrthoDB" id="4310850at2"/>
<organism evidence="1 2">
    <name type="scientific">Micromonospora radicis</name>
    <dbReference type="NCBI Taxonomy" id="1894971"/>
    <lineage>
        <taxon>Bacteria</taxon>
        <taxon>Bacillati</taxon>
        <taxon>Actinomycetota</taxon>
        <taxon>Actinomycetes</taxon>
        <taxon>Micromonosporales</taxon>
        <taxon>Micromonosporaceae</taxon>
        <taxon>Micromonospora</taxon>
    </lineage>
</organism>
<protein>
    <submittedName>
        <fullName evidence="1">Uncharacterized protein</fullName>
    </submittedName>
</protein>
<evidence type="ECO:0000313" key="2">
    <source>
        <dbReference type="Proteomes" id="UP000283832"/>
    </source>
</evidence>
<comment type="caution">
    <text evidence="1">The sequence shown here is derived from an EMBL/GenBank/DDBJ whole genome shotgun (WGS) entry which is preliminary data.</text>
</comment>
<proteinExistence type="predicted"/>
<reference evidence="1 2" key="1">
    <citation type="submission" date="2018-08" db="EMBL/GenBank/DDBJ databases">
        <title>Jishengella sp. nov., isolated from a root of Azadirachta indica A. Juss. var. siamensis Valenton.</title>
        <authorList>
            <person name="Kuncharoen N."/>
            <person name="Tanasupawat S."/>
            <person name="Kudo T."/>
            <person name="Ohkuma M."/>
        </authorList>
    </citation>
    <scope>NUCLEOTIDE SEQUENCE [LARGE SCALE GENOMIC DNA]</scope>
    <source>
        <strain evidence="1 2">AZ1-13</strain>
    </source>
</reference>
<evidence type="ECO:0000313" key="1">
    <source>
        <dbReference type="EMBL" id="RIV39248.1"/>
    </source>
</evidence>